<evidence type="ECO:0000313" key="2">
    <source>
        <dbReference type="Proteomes" id="UP000255207"/>
    </source>
</evidence>
<dbReference type="EMBL" id="QQTP01000020">
    <property type="protein sequence ID" value="RDJ20319.1"/>
    <property type="molecule type" value="Genomic_DNA"/>
</dbReference>
<dbReference type="Proteomes" id="UP000255207">
    <property type="component" value="Unassembled WGS sequence"/>
</dbReference>
<name>A0A370KZ86_9HYPH</name>
<organism evidence="1 2">
    <name type="scientific">Bosea caraganae</name>
    <dbReference type="NCBI Taxonomy" id="2763117"/>
    <lineage>
        <taxon>Bacteria</taxon>
        <taxon>Pseudomonadati</taxon>
        <taxon>Pseudomonadota</taxon>
        <taxon>Alphaproteobacteria</taxon>
        <taxon>Hyphomicrobiales</taxon>
        <taxon>Boseaceae</taxon>
        <taxon>Bosea</taxon>
    </lineage>
</organism>
<gene>
    <name evidence="1" type="ORF">DWE98_25500</name>
</gene>
<protein>
    <submittedName>
        <fullName evidence="1">Uncharacterized protein</fullName>
    </submittedName>
</protein>
<sequence>MFGGRAFGSIIIRSKRLQMTAVIEKRIRTFFDAYASASLAGDAKTVSDAYHSTYIEAAPSTVEVFNVDAEYKRAVSSKAEAMNKLGLVGSKIVVIDTTQLAPNHHWVDAEWRLGFGSENDKTAETAFRIGYLVRRQGNDLKILLALSHEDEEEALHHLTTNLKAMT</sequence>
<evidence type="ECO:0000313" key="1">
    <source>
        <dbReference type="EMBL" id="RDJ20319.1"/>
    </source>
</evidence>
<dbReference type="Gene3D" id="3.10.450.50">
    <property type="match status" value="1"/>
</dbReference>
<accession>A0A370KZ86</accession>
<dbReference type="AlphaFoldDB" id="A0A370KZ86"/>
<reference evidence="2" key="1">
    <citation type="submission" date="2018-07" db="EMBL/GenBank/DDBJ databases">
        <authorList>
            <person name="Safronova V.I."/>
            <person name="Chirak E.R."/>
            <person name="Sazanova A.L."/>
        </authorList>
    </citation>
    <scope>NUCLEOTIDE SEQUENCE [LARGE SCALE GENOMIC DNA]</scope>
    <source>
        <strain evidence="2">RCAM04685</strain>
    </source>
</reference>
<keyword evidence="2" id="KW-1185">Reference proteome</keyword>
<comment type="caution">
    <text evidence="1">The sequence shown here is derived from an EMBL/GenBank/DDBJ whole genome shotgun (WGS) entry which is preliminary data.</text>
</comment>
<proteinExistence type="predicted"/>